<evidence type="ECO:0000313" key="4">
    <source>
        <dbReference type="Proteomes" id="UP000307440"/>
    </source>
</evidence>
<dbReference type="STRING" id="230819.A0A5C3K974"/>
<evidence type="ECO:0000256" key="2">
    <source>
        <dbReference type="SAM" id="Phobius"/>
    </source>
</evidence>
<feature type="region of interest" description="Disordered" evidence="1">
    <location>
        <begin position="668"/>
        <end position="718"/>
    </location>
</feature>
<feature type="region of interest" description="Disordered" evidence="1">
    <location>
        <begin position="254"/>
        <end position="274"/>
    </location>
</feature>
<sequence>MSSSEAEIQEQVTPLDREHIDAILAHRSASPVVSGREVYTRHMMRDYGLPMWSPRPNSLPIDRRDKGVMPGDVGVLTDDGGGFCYLFNIWDDQEALKNLDVPGTREYRPPPPKELQDPTPLLTEMGSIITGADEVSTNHTDTSPCYSDLNYTWRDREGAILVTPFGAHAESLKDRSSIEPFIKHNCARLYQVARNRGIHTAPLYIVTGCVKSASWATASYSSKSPQPTVARLQNLPCGGVPRPGEQTFAYRWTSKPSGTDAHTGPKTLSTPLDDRNQNLFINGYRLNALLEEEAGSSMDLGSAAARTEEESGNAPSGNNLQRQNQAHILSPGSTSSSHVTFGVPDGKGSRQSYTLYPFPQRGFVSFNPGECINNYICSPSTMESIYTFAQNTRFKWRIGGALGRQTLRFSLLHDDIWLPTWHTLKPRHRASNTPANWENIFMDCMWRVRMQTVVVGDDNFDGSLFATLGWIDSALTTEQDIISIERNLNRATPASSESSIPPLSGKFEIEWDTLISEHSAFKHGAILERRPSVHVFPLGILVVARSCPTVAIGVLKELESRQLPPDALLGSVSKDPTLRRILNSEEYHERQGWKEPGPSYSSSSQANSTNKCNSVPAISYFNWCYNPVVRSLMGGEYRTATANDVVQTQTQTLTSFSDGLKDRKIAKAQPRPLPNPLGIKQEHIDTESEPIDIKSKDIDTESKDIAQPTPGTEKRGSIKTRPMVINFPLDGLFDIEPPPGYTSEEDVEFKLGDWAWVGAVFPWHLFFFTILGLLTIRNA</sequence>
<dbReference type="OrthoDB" id="3222453at2759"/>
<reference evidence="3 4" key="1">
    <citation type="journal article" date="2019" name="Nat. Ecol. Evol.">
        <title>Megaphylogeny resolves global patterns of mushroom evolution.</title>
        <authorList>
            <person name="Varga T."/>
            <person name="Krizsan K."/>
            <person name="Foldi C."/>
            <person name="Dima B."/>
            <person name="Sanchez-Garcia M."/>
            <person name="Sanchez-Ramirez S."/>
            <person name="Szollosi G.J."/>
            <person name="Szarkandi J.G."/>
            <person name="Papp V."/>
            <person name="Albert L."/>
            <person name="Andreopoulos W."/>
            <person name="Angelini C."/>
            <person name="Antonin V."/>
            <person name="Barry K.W."/>
            <person name="Bougher N.L."/>
            <person name="Buchanan P."/>
            <person name="Buyck B."/>
            <person name="Bense V."/>
            <person name="Catcheside P."/>
            <person name="Chovatia M."/>
            <person name="Cooper J."/>
            <person name="Damon W."/>
            <person name="Desjardin D."/>
            <person name="Finy P."/>
            <person name="Geml J."/>
            <person name="Haridas S."/>
            <person name="Hughes K."/>
            <person name="Justo A."/>
            <person name="Karasinski D."/>
            <person name="Kautmanova I."/>
            <person name="Kiss B."/>
            <person name="Kocsube S."/>
            <person name="Kotiranta H."/>
            <person name="LaButti K.M."/>
            <person name="Lechner B.E."/>
            <person name="Liimatainen K."/>
            <person name="Lipzen A."/>
            <person name="Lukacs Z."/>
            <person name="Mihaltcheva S."/>
            <person name="Morgado L.N."/>
            <person name="Niskanen T."/>
            <person name="Noordeloos M.E."/>
            <person name="Ohm R.A."/>
            <person name="Ortiz-Santana B."/>
            <person name="Ovrebo C."/>
            <person name="Racz N."/>
            <person name="Riley R."/>
            <person name="Savchenko A."/>
            <person name="Shiryaev A."/>
            <person name="Soop K."/>
            <person name="Spirin V."/>
            <person name="Szebenyi C."/>
            <person name="Tomsovsky M."/>
            <person name="Tulloss R.E."/>
            <person name="Uehling J."/>
            <person name="Grigoriev I.V."/>
            <person name="Vagvolgyi C."/>
            <person name="Papp T."/>
            <person name="Martin F.M."/>
            <person name="Miettinen O."/>
            <person name="Hibbett D.S."/>
            <person name="Nagy L.G."/>
        </authorList>
    </citation>
    <scope>NUCLEOTIDE SEQUENCE [LARGE SCALE GENOMIC DNA]</scope>
    <source>
        <strain evidence="3 4">CBS 121175</strain>
    </source>
</reference>
<dbReference type="EMBL" id="ML210777">
    <property type="protein sequence ID" value="TFK16491.1"/>
    <property type="molecule type" value="Genomic_DNA"/>
</dbReference>
<evidence type="ECO:0000256" key="1">
    <source>
        <dbReference type="SAM" id="MobiDB-lite"/>
    </source>
</evidence>
<feature type="region of interest" description="Disordered" evidence="1">
    <location>
        <begin position="588"/>
        <end position="608"/>
    </location>
</feature>
<name>A0A5C3K974_COPMA</name>
<organism evidence="3 4">
    <name type="scientific">Coprinopsis marcescibilis</name>
    <name type="common">Agaric fungus</name>
    <name type="synonym">Psathyrella marcescibilis</name>
    <dbReference type="NCBI Taxonomy" id="230819"/>
    <lineage>
        <taxon>Eukaryota</taxon>
        <taxon>Fungi</taxon>
        <taxon>Dikarya</taxon>
        <taxon>Basidiomycota</taxon>
        <taxon>Agaricomycotina</taxon>
        <taxon>Agaricomycetes</taxon>
        <taxon>Agaricomycetidae</taxon>
        <taxon>Agaricales</taxon>
        <taxon>Agaricineae</taxon>
        <taxon>Psathyrellaceae</taxon>
        <taxon>Coprinopsis</taxon>
    </lineage>
</organism>
<feature type="compositionally biased region" description="Basic and acidic residues" evidence="1">
    <location>
        <begin position="680"/>
        <end position="704"/>
    </location>
</feature>
<keyword evidence="2" id="KW-0472">Membrane</keyword>
<feature type="region of interest" description="Disordered" evidence="1">
    <location>
        <begin position="101"/>
        <end position="120"/>
    </location>
</feature>
<keyword evidence="4" id="KW-1185">Reference proteome</keyword>
<keyword evidence="2" id="KW-1133">Transmembrane helix</keyword>
<dbReference type="AlphaFoldDB" id="A0A5C3K974"/>
<proteinExistence type="predicted"/>
<evidence type="ECO:0000313" key="3">
    <source>
        <dbReference type="EMBL" id="TFK16491.1"/>
    </source>
</evidence>
<gene>
    <name evidence="3" type="ORF">FA15DRAFT_662110</name>
</gene>
<protein>
    <submittedName>
        <fullName evidence="3">Uncharacterized protein</fullName>
    </submittedName>
</protein>
<accession>A0A5C3K974</accession>
<feature type="transmembrane region" description="Helical" evidence="2">
    <location>
        <begin position="754"/>
        <end position="776"/>
    </location>
</feature>
<feature type="region of interest" description="Disordered" evidence="1">
    <location>
        <begin position="299"/>
        <end position="320"/>
    </location>
</feature>
<keyword evidence="2" id="KW-0812">Transmembrane</keyword>
<dbReference type="Proteomes" id="UP000307440">
    <property type="component" value="Unassembled WGS sequence"/>
</dbReference>